<feature type="region of interest" description="Disordered" evidence="4">
    <location>
        <begin position="557"/>
        <end position="588"/>
    </location>
</feature>
<feature type="region of interest" description="Disordered" evidence="4">
    <location>
        <begin position="600"/>
        <end position="621"/>
    </location>
</feature>
<dbReference type="GO" id="GO:0019901">
    <property type="term" value="F:protein kinase binding"/>
    <property type="evidence" value="ECO:0007669"/>
    <property type="project" value="TreeGrafter"/>
</dbReference>
<feature type="compositionally biased region" description="Low complexity" evidence="4">
    <location>
        <begin position="335"/>
        <end position="354"/>
    </location>
</feature>
<organism evidence="6 7">
    <name type="scientific">Puma concolor</name>
    <name type="common">Mountain lion</name>
    <name type="synonym">Felis concolor</name>
    <dbReference type="NCBI Taxonomy" id="9696"/>
    <lineage>
        <taxon>Eukaryota</taxon>
        <taxon>Metazoa</taxon>
        <taxon>Chordata</taxon>
        <taxon>Craniata</taxon>
        <taxon>Vertebrata</taxon>
        <taxon>Euteleostomi</taxon>
        <taxon>Mammalia</taxon>
        <taxon>Eutheria</taxon>
        <taxon>Laurasiatheria</taxon>
        <taxon>Carnivora</taxon>
        <taxon>Feliformia</taxon>
        <taxon>Felidae</taxon>
        <taxon>Felinae</taxon>
        <taxon>Puma</taxon>
    </lineage>
</organism>
<dbReference type="RefSeq" id="XP_025788287.1">
    <property type="nucleotide sequence ID" value="XM_025932502.1"/>
</dbReference>
<comment type="similarity">
    <text evidence="2">Belongs to the FAM83 family.</text>
</comment>
<evidence type="ECO:0000313" key="6">
    <source>
        <dbReference type="Proteomes" id="UP000515131"/>
    </source>
</evidence>
<dbReference type="PANTHER" id="PTHR16181">
    <property type="entry name" value="PROTEIN FAM83A-RELATED"/>
    <property type="match status" value="1"/>
</dbReference>
<dbReference type="GO" id="GO:0005737">
    <property type="term" value="C:cytoplasm"/>
    <property type="evidence" value="ECO:0007669"/>
    <property type="project" value="UniProtKB-SubCell"/>
</dbReference>
<dbReference type="Proteomes" id="UP000515131">
    <property type="component" value="Unplaced"/>
</dbReference>
<feature type="compositionally biased region" description="Polar residues" evidence="4">
    <location>
        <begin position="390"/>
        <end position="402"/>
    </location>
</feature>
<dbReference type="InterPro" id="IPR012461">
    <property type="entry name" value="SACK1"/>
</dbReference>
<evidence type="ECO:0000256" key="4">
    <source>
        <dbReference type="SAM" id="MobiDB-lite"/>
    </source>
</evidence>
<feature type="domain" description="Scaffolding anchor of CK1" evidence="5">
    <location>
        <begin position="30"/>
        <end position="306"/>
    </location>
</feature>
<dbReference type="PANTHER" id="PTHR16181:SF29">
    <property type="entry name" value="PROTEIN FAM83A-RELATED"/>
    <property type="match status" value="1"/>
</dbReference>
<dbReference type="SUPFAM" id="SSF56024">
    <property type="entry name" value="Phospholipase D/nuclease"/>
    <property type="match status" value="1"/>
</dbReference>
<evidence type="ECO:0000259" key="5">
    <source>
        <dbReference type="Pfam" id="PF07894"/>
    </source>
</evidence>
<accession>A0A6P6IJK4</accession>
<keyword evidence="6" id="KW-1185">Reference proteome</keyword>
<proteinExistence type="inferred from homology"/>
<name>A0A6P6IJK4_PUMCO</name>
<feature type="region of interest" description="Disordered" evidence="4">
    <location>
        <begin position="335"/>
        <end position="412"/>
    </location>
</feature>
<evidence type="ECO:0000256" key="3">
    <source>
        <dbReference type="ARBA" id="ARBA00022490"/>
    </source>
</evidence>
<protein>
    <submittedName>
        <fullName evidence="7">Protein FAM83C</fullName>
    </submittedName>
</protein>
<keyword evidence="3" id="KW-0963">Cytoplasm</keyword>
<sequence>MFGGLGPGDLGAQGMAGPLRGRVEELKRPWWREASPLVLQHSEAARLAADALLERGEAAYLRVISEERELPFLSALDVDYMTSHVHGGPELSEAQGLEASGPDHLSLLSEITSGTYFPMASDIDPPDLDLGWPEVPQATGFSPTQAVVHFQRDKAKNIKDLLRFLISQARTVVAVVMDIFTDMELLCDLMEASSRRGVPVYLLLAQEHLRHFLEMCYKMDLNGGHLLNMRVRSTCGDTYCSKAGRRFTGQALEKFVIIDCEQVVAGSYSFTWLCSQAHTSMVLQLRGRIVEDFDREFRCLYAESRPVEGFCGGEGPVSPRALCPPTVALGFRPSVLSPASSSPSSTSLSSIKRSPLMDHSSYLSPPGGGGCSDMGMESSSLGPACRGASGQPSLKRQLSDPNHGSLPGPYRSNLGKLGVSPWSQSSPALNHNGASPLTLAVGSPMLARQRPLLPFPQGVSALSRLPENGLLRSQESSPQRSRWVPSTALETVEEKKVSLNQSHGQLDLLVPFPRAREAGGPDSGVDPSLGSFWPGEQAPEDRRLSPNQRYNQLDLLPQTQGAGGTPESGSPRPGNQIPEDKRLSSNHSHSQLDLLVQYPKAGGSRVPPEANSSARADKQSLDERRQTLGHSQLDLITKFGPFRGEGAGPSGLPRPSPARKAGVGSGDENRLTLGHSKLDLITKYHQLQGTRQGPDPGLPGGPTGGHHNGSSNGLSGDEKRLTLGHSKLDLITKYNKSKFKLLRSRFES</sequence>
<evidence type="ECO:0000313" key="7">
    <source>
        <dbReference type="RefSeq" id="XP_025788287.1"/>
    </source>
</evidence>
<dbReference type="CTD" id="128876"/>
<gene>
    <name evidence="7" type="primary">FAM83C</name>
</gene>
<evidence type="ECO:0000256" key="2">
    <source>
        <dbReference type="ARBA" id="ARBA00006937"/>
    </source>
</evidence>
<comment type="subcellular location">
    <subcellularLocation>
        <location evidence="1">Cytoplasm</location>
    </subcellularLocation>
</comment>
<dbReference type="GO" id="GO:0007165">
    <property type="term" value="P:signal transduction"/>
    <property type="evidence" value="ECO:0007669"/>
    <property type="project" value="TreeGrafter"/>
</dbReference>
<feature type="region of interest" description="Disordered" evidence="4">
    <location>
        <begin position="639"/>
        <end position="673"/>
    </location>
</feature>
<dbReference type="InterPro" id="IPR050944">
    <property type="entry name" value="FAM83"/>
</dbReference>
<dbReference type="Gene3D" id="3.30.870.10">
    <property type="entry name" value="Endonuclease Chain A"/>
    <property type="match status" value="1"/>
</dbReference>
<dbReference type="Pfam" id="PF07894">
    <property type="entry name" value="SACK1"/>
    <property type="match status" value="1"/>
</dbReference>
<feature type="compositionally biased region" description="Gly residues" evidence="4">
    <location>
        <begin position="698"/>
        <end position="707"/>
    </location>
</feature>
<dbReference type="AlphaFoldDB" id="A0A6P6IJK4"/>
<feature type="region of interest" description="Disordered" evidence="4">
    <location>
        <begin position="514"/>
        <end position="543"/>
    </location>
</feature>
<feature type="region of interest" description="Disordered" evidence="4">
    <location>
        <begin position="688"/>
        <end position="720"/>
    </location>
</feature>
<reference evidence="7" key="1">
    <citation type="submission" date="2025-08" db="UniProtKB">
        <authorList>
            <consortium name="RefSeq"/>
        </authorList>
    </citation>
    <scope>IDENTIFICATION</scope>
    <source>
        <tissue evidence="7">Blood</tissue>
    </source>
</reference>
<dbReference type="GeneID" id="112869386"/>
<evidence type="ECO:0000256" key="1">
    <source>
        <dbReference type="ARBA" id="ARBA00004496"/>
    </source>
</evidence>
<dbReference type="KEGG" id="pcoo:112869386"/>
<dbReference type="FunFam" id="3.30.870.10:FF:000004">
    <property type="entry name" value="protein FAM83H isoform X2"/>
    <property type="match status" value="1"/>
</dbReference>